<dbReference type="Gene3D" id="2.10.109.10">
    <property type="entry name" value="Umud Fragment, subunit A"/>
    <property type="match status" value="1"/>
</dbReference>
<dbReference type="PROSITE" id="PS50943">
    <property type="entry name" value="HTH_CROC1"/>
    <property type="match status" value="1"/>
</dbReference>
<dbReference type="EMBL" id="LR796386">
    <property type="protein sequence ID" value="CAB4141025.1"/>
    <property type="molecule type" value="Genomic_DNA"/>
</dbReference>
<dbReference type="InterPro" id="IPR036286">
    <property type="entry name" value="LexA/Signal_pep-like_sf"/>
</dbReference>
<dbReference type="SUPFAM" id="SSF51306">
    <property type="entry name" value="LexA/Signal peptidase"/>
    <property type="match status" value="1"/>
</dbReference>
<dbReference type="CDD" id="cd06529">
    <property type="entry name" value="S24_LexA-like"/>
    <property type="match status" value="1"/>
</dbReference>
<dbReference type="InterPro" id="IPR015927">
    <property type="entry name" value="Peptidase_S24_S26A/B/C"/>
</dbReference>
<dbReference type="InterPro" id="IPR001387">
    <property type="entry name" value="Cro/C1-type_HTH"/>
</dbReference>
<dbReference type="InterPro" id="IPR039418">
    <property type="entry name" value="LexA-like"/>
</dbReference>
<dbReference type="GO" id="GO:0003677">
    <property type="term" value="F:DNA binding"/>
    <property type="evidence" value="ECO:0007669"/>
    <property type="project" value="InterPro"/>
</dbReference>
<dbReference type="Gene3D" id="1.10.260.40">
    <property type="entry name" value="lambda repressor-like DNA-binding domains"/>
    <property type="match status" value="1"/>
</dbReference>
<evidence type="ECO:0000313" key="2">
    <source>
        <dbReference type="EMBL" id="CAB4141025.1"/>
    </source>
</evidence>
<dbReference type="Pfam" id="PF00717">
    <property type="entry name" value="Peptidase_S24"/>
    <property type="match status" value="1"/>
</dbReference>
<feature type="domain" description="HTH cro/C1-type" evidence="1">
    <location>
        <begin position="8"/>
        <end position="71"/>
    </location>
</feature>
<protein>
    <submittedName>
        <fullName evidence="2">S24_LexA-like domain containing protein</fullName>
    </submittedName>
</protein>
<sequence length="244" mass="27237">MENVTVALKKLRLKANLSMAEIAKELGYSHPSGYQRYEDGELYKRDFLPIDLVKKLSTIFEKRGIDPQETLVLAGVSQDLVLRDKIKTPEKTNQIMGVPFPPSSPAIAATGNRDLPVMGWVDANESEKFAPFILSSEAVEYVDRPGNLNGVADGFAVKVYGDSMRPRYRPNTILHVNPRMQVLPGDGTIIELTDGGVMVKEFIEFAKHKGDDVAVFLQYTPKREFSIPRAQIKRLMRVVGTSEV</sequence>
<dbReference type="SMART" id="SM00530">
    <property type="entry name" value="HTH_XRE"/>
    <property type="match status" value="1"/>
</dbReference>
<dbReference type="InterPro" id="IPR010982">
    <property type="entry name" value="Lambda_DNA-bd_dom_sf"/>
</dbReference>
<dbReference type="Pfam" id="PF01381">
    <property type="entry name" value="HTH_3"/>
    <property type="match status" value="1"/>
</dbReference>
<name>A0A6J5M259_9CAUD</name>
<accession>A0A6J5M259</accession>
<gene>
    <name evidence="2" type="ORF">UFOVP413_7</name>
</gene>
<organism evidence="2">
    <name type="scientific">uncultured Caudovirales phage</name>
    <dbReference type="NCBI Taxonomy" id="2100421"/>
    <lineage>
        <taxon>Viruses</taxon>
        <taxon>Duplodnaviria</taxon>
        <taxon>Heunggongvirae</taxon>
        <taxon>Uroviricota</taxon>
        <taxon>Caudoviricetes</taxon>
        <taxon>Peduoviridae</taxon>
        <taxon>Maltschvirus</taxon>
        <taxon>Maltschvirus maltsch</taxon>
    </lineage>
</organism>
<reference evidence="2" key="1">
    <citation type="submission" date="2020-04" db="EMBL/GenBank/DDBJ databases">
        <authorList>
            <person name="Chiriac C."/>
            <person name="Salcher M."/>
            <person name="Ghai R."/>
            <person name="Kavagutti S V."/>
        </authorList>
    </citation>
    <scope>NUCLEOTIDE SEQUENCE</scope>
</reference>
<dbReference type="CDD" id="cd00093">
    <property type="entry name" value="HTH_XRE"/>
    <property type="match status" value="1"/>
</dbReference>
<evidence type="ECO:0000259" key="1">
    <source>
        <dbReference type="PROSITE" id="PS50943"/>
    </source>
</evidence>
<proteinExistence type="predicted"/>